<dbReference type="AlphaFoldDB" id="V6TF52"/>
<gene>
    <name evidence="2" type="ORF">DHA2_152849</name>
</gene>
<reference evidence="2 3" key="2">
    <citation type="journal article" date="2013" name="Genome Biol. Evol.">
        <title>Genome sequencing of Giardia lamblia genotypes A2 and B isolates (DH and GS) and comparative analysis with the genomes of genotypes A1 and E (WB and Pig).</title>
        <authorList>
            <person name="Adam R.D."/>
            <person name="Dahlstrom E.W."/>
            <person name="Martens C.A."/>
            <person name="Bruno D.P."/>
            <person name="Barbian K.D."/>
            <person name="Ricklefs S.M."/>
            <person name="Hernandez M.M."/>
            <person name="Narla N.P."/>
            <person name="Patel R.B."/>
            <person name="Porcella S.F."/>
            <person name="Nash T.E."/>
        </authorList>
    </citation>
    <scope>NUCLEOTIDE SEQUENCE [LARGE SCALE GENOMIC DNA]</scope>
    <source>
        <strain evidence="2 3">DH</strain>
    </source>
</reference>
<dbReference type="VEuPathDB" id="GiardiaDB:QR46_4348"/>
<dbReference type="VEuPathDB" id="GiardiaDB:DHA2_152849"/>
<name>V6TF52_GIAIN</name>
<reference evidence="3" key="1">
    <citation type="submission" date="2012-02" db="EMBL/GenBank/DDBJ databases">
        <title>Genome sequencing of Giardia lamblia Genotypes A2 and B isolates (DH and GS) and comparative analysis with the genomes of Genotypes A1 and E (WB and Pig).</title>
        <authorList>
            <person name="Adam R."/>
            <person name="Dahlstrom E."/>
            <person name="Martens C."/>
            <person name="Bruno D."/>
            <person name="Barbian K."/>
            <person name="Porcella S.F."/>
            <person name="Nash T."/>
        </authorList>
    </citation>
    <scope>NUCLEOTIDE SEQUENCE</scope>
    <source>
        <strain evidence="3">DH</strain>
    </source>
</reference>
<evidence type="ECO:0000313" key="2">
    <source>
        <dbReference type="EMBL" id="ESU37027.1"/>
    </source>
</evidence>
<organism evidence="2 3">
    <name type="scientific">Giardia intestinalis</name>
    <name type="common">Giardia lamblia</name>
    <dbReference type="NCBI Taxonomy" id="5741"/>
    <lineage>
        <taxon>Eukaryota</taxon>
        <taxon>Metamonada</taxon>
        <taxon>Diplomonadida</taxon>
        <taxon>Hexamitidae</taxon>
        <taxon>Giardiinae</taxon>
        <taxon>Giardia</taxon>
    </lineage>
</organism>
<comment type="caution">
    <text evidence="2">The sequence shown here is derived from an EMBL/GenBank/DDBJ whole genome shotgun (WGS) entry which is preliminary data.</text>
</comment>
<dbReference type="Proteomes" id="UP000018320">
    <property type="component" value="Unassembled WGS sequence"/>
</dbReference>
<keyword evidence="1" id="KW-0812">Transmembrane</keyword>
<accession>V6TF52</accession>
<feature type="transmembrane region" description="Helical" evidence="1">
    <location>
        <begin position="614"/>
        <end position="636"/>
    </location>
</feature>
<protein>
    <submittedName>
        <fullName evidence="2">Uncharacterized protein</fullName>
    </submittedName>
</protein>
<evidence type="ECO:0000256" key="1">
    <source>
        <dbReference type="SAM" id="Phobius"/>
    </source>
</evidence>
<dbReference type="EMBL" id="AHGT01000035">
    <property type="protein sequence ID" value="ESU37027.1"/>
    <property type="molecule type" value="Genomic_DNA"/>
</dbReference>
<keyword evidence="1" id="KW-1133">Transmembrane helix</keyword>
<sequence>MCSKRPRGTHAMEENILIVIQKPMEHTSIDEVRASMKAFIESADGRTPSRDDALVWCGAVGSNDSTSDDVTLLLQVIRKMYSSVTASEQTTQLSEPFLLGFPQAAVSIIYERFPKHDALIAELITVLNVTATSVASLTICLTTSLEALLLNLILSNVDFVDTIAGTVVMLDLLDLLAKLSHVETARKRVFSDSRFTRFINYVSASIIEEISTTNTFVDLLFEEQSKDPQDSRDLADFQSVFLHNTDAQYKLLTYQRLCGCAYVVSLSSDKVANIIASTRIPALSFELVSKIIEISSLGVMQVSKELAGPLHSLNKTLAGALAVVISLLRSKHNLKVMRHYDFLPLVVELLRLYSHDEHESIISNEICSFSCMLLSSLSAFSKQFAERMYQMHVLSLLVDVISICVIDELVVVFRSAMSSLVDLSNTLRGTFGFSRMKPLIEDMQAHTVPPCTDITDLVNKLVDSFSHYVDDDESVLYFAEFVQLYTSGSVAYDFVRHAMLAANVSQLLLDSCSSDKLVIAVKTRCMHALAKLLRVKTPSADELLVLIPKVLSFTPTFMKTCVKKAEDPYTDLINEHRSSIPMRNLPYEYRKCVSACKEVLEVLGHAEGRNKIKYTMYSMLFTGTVFMIVYVVVLLFPNTFKRPYFDQ</sequence>
<dbReference type="VEuPathDB" id="GiardiaDB:GL50581_3325"/>
<evidence type="ECO:0000313" key="3">
    <source>
        <dbReference type="Proteomes" id="UP000018320"/>
    </source>
</evidence>
<dbReference type="VEuPathDB" id="GiardiaDB:GL50803_0032571"/>
<proteinExistence type="predicted"/>
<keyword evidence="1" id="KW-0472">Membrane</keyword>